<feature type="domain" description="CobQ/CobB/MinD/ParA nucleotide binding" evidence="10">
    <location>
        <begin position="1"/>
        <end position="185"/>
    </location>
</feature>
<dbReference type="InterPro" id="IPR029062">
    <property type="entry name" value="Class_I_gatase-like"/>
</dbReference>
<name>A0A437QQW4_9PROT</name>
<comment type="function">
    <text evidence="9">Catalyzes the ATP-dependent amidation of the two carboxylate groups at positions a and c of cobyrinate, using either L-glutamine or ammonia as the nitrogen source.</text>
</comment>
<dbReference type="Pfam" id="PF07685">
    <property type="entry name" value="GATase_3"/>
    <property type="match status" value="1"/>
</dbReference>
<dbReference type="InterPro" id="IPR004484">
    <property type="entry name" value="CbiA/CobB_synth"/>
</dbReference>
<dbReference type="EC" id="6.3.5.11" evidence="9"/>
<keyword evidence="6 9" id="KW-0067">ATP-binding</keyword>
<dbReference type="GO" id="GO:0042242">
    <property type="term" value="F:cobyrinic acid a,c-diamide synthase activity"/>
    <property type="evidence" value="ECO:0007669"/>
    <property type="project" value="UniProtKB-UniRule"/>
</dbReference>
<dbReference type="Pfam" id="PF01656">
    <property type="entry name" value="CbiA"/>
    <property type="match status" value="1"/>
</dbReference>
<comment type="similarity">
    <text evidence="2">Belongs to the CobB/CobQ family. CobQ subfamily.</text>
</comment>
<evidence type="ECO:0000256" key="2">
    <source>
        <dbReference type="ARBA" id="ARBA00006205"/>
    </source>
</evidence>
<accession>A0A437QQW4</accession>
<keyword evidence="8 9" id="KW-0315">Glutamine amidotransferase</keyword>
<keyword evidence="4 9" id="KW-0436">Ligase</keyword>
<evidence type="ECO:0000256" key="4">
    <source>
        <dbReference type="ARBA" id="ARBA00022598"/>
    </source>
</evidence>
<keyword evidence="13" id="KW-1185">Reference proteome</keyword>
<dbReference type="SUPFAM" id="SSF52540">
    <property type="entry name" value="P-loop containing nucleoside triphosphate hydrolases"/>
    <property type="match status" value="1"/>
</dbReference>
<dbReference type="Proteomes" id="UP000287447">
    <property type="component" value="Unassembled WGS sequence"/>
</dbReference>
<dbReference type="InterPro" id="IPR002586">
    <property type="entry name" value="CobQ/CobB/MinD/ParA_Nub-bd_dom"/>
</dbReference>
<evidence type="ECO:0000259" key="11">
    <source>
        <dbReference type="Pfam" id="PF07685"/>
    </source>
</evidence>
<dbReference type="Gene3D" id="3.40.50.880">
    <property type="match status" value="1"/>
</dbReference>
<evidence type="ECO:0000256" key="3">
    <source>
        <dbReference type="ARBA" id="ARBA00022573"/>
    </source>
</evidence>
<sequence>MIAAPSSGSGKTLVTLGLLRALTRQGVAARGIKTGPDYIDPAFHRAATGKPCFNLDPWAMPPDRLRALADQAGAGADITIAEGVMGLFDGAADGRGSTADLAAALGWPVILVLDVMGQSTSAAAIVEGFRRFRPGLSIAGVILNRTGSDRHASMIADAVATLHAPPAILGAIPRDEFISVPSRHLGLVQAEEHQDLDALLERAADLVEKHVNLDLLRSLGEQAAASGASPRAAPQTANGPGLPVLGQHIAIARDRAFAFCYDTVPLAWQAQGASVSFFSPLADEAPSSDADAVYLPGGYPELHAGRLAGNSFFLNGLRDCAATGKPVFGECGGYMVLGEALIDADGASHPMAGLLPLTTSFAARKRHLGYRRAQTLSPTILGPAGSGFAAHEFHYATVIAEGPGDPLFAVTDARRENPANTGLVRGSVAGSFLHLIDRACT</sequence>
<comment type="pathway">
    <text evidence="9">Cofactor biosynthesis; adenosylcobalamin biosynthesis; cob(II)yrinate a,c-diamide from sirohydrochlorin (anaerobic route): step 10/10.</text>
</comment>
<gene>
    <name evidence="9" type="primary">cbiA</name>
    <name evidence="12" type="ORF">EOI86_12755</name>
</gene>
<keyword evidence="3 9" id="KW-0169">Cobalamin biosynthesis</keyword>
<comment type="catalytic activity">
    <reaction evidence="9">
        <text>cob(II)yrinate + 2 L-glutamine + 2 ATP + 2 H2O = cob(II)yrinate a,c diamide + 2 L-glutamate + 2 ADP + 2 phosphate + 2 H(+)</text>
        <dbReference type="Rhea" id="RHEA:26289"/>
        <dbReference type="ChEBI" id="CHEBI:15377"/>
        <dbReference type="ChEBI" id="CHEBI:15378"/>
        <dbReference type="ChEBI" id="CHEBI:29985"/>
        <dbReference type="ChEBI" id="CHEBI:30616"/>
        <dbReference type="ChEBI" id="CHEBI:43474"/>
        <dbReference type="ChEBI" id="CHEBI:58359"/>
        <dbReference type="ChEBI" id="CHEBI:58537"/>
        <dbReference type="ChEBI" id="CHEBI:58894"/>
        <dbReference type="ChEBI" id="CHEBI:456216"/>
        <dbReference type="EC" id="6.3.5.11"/>
    </reaction>
</comment>
<dbReference type="Gene3D" id="3.40.50.300">
    <property type="entry name" value="P-loop containing nucleotide triphosphate hydrolases"/>
    <property type="match status" value="1"/>
</dbReference>
<feature type="active site" description="Nucleophile" evidence="9">
    <location>
        <position position="331"/>
    </location>
</feature>
<dbReference type="AlphaFoldDB" id="A0A437QQW4"/>
<keyword evidence="7 9" id="KW-0460">Magnesium</keyword>
<comment type="miscellaneous">
    <text evidence="9">The a and c carboxylates of cobyrinate are activated for nucleophilic attack via formation of a phosphorylated intermediate by ATP. CbiA catalyzes first the amidation of the c-carboxylate, and then that of the a-carboxylate.</text>
</comment>
<evidence type="ECO:0000313" key="13">
    <source>
        <dbReference type="Proteomes" id="UP000287447"/>
    </source>
</evidence>
<evidence type="ECO:0000256" key="7">
    <source>
        <dbReference type="ARBA" id="ARBA00022842"/>
    </source>
</evidence>
<feature type="domain" description="CobB/CobQ-like glutamine amidotransferase" evidence="11">
    <location>
        <begin position="249"/>
        <end position="436"/>
    </location>
</feature>
<dbReference type="GO" id="GO:0005524">
    <property type="term" value="F:ATP binding"/>
    <property type="evidence" value="ECO:0007669"/>
    <property type="project" value="UniProtKB-UniRule"/>
</dbReference>
<dbReference type="NCBIfam" id="TIGR00379">
    <property type="entry name" value="cobB"/>
    <property type="match status" value="1"/>
</dbReference>
<protein>
    <recommendedName>
        <fullName evidence="9">Cobyrinate a,c-diamide synthase</fullName>
        <ecNumber evidence="9">6.3.5.11</ecNumber>
    </recommendedName>
    <alternativeName>
        <fullName evidence="9">Cobyrinic acid a,c-diamide synthetase</fullName>
    </alternativeName>
</protein>
<dbReference type="PANTHER" id="PTHR43873">
    <property type="entry name" value="COBYRINATE A,C-DIAMIDE SYNTHASE"/>
    <property type="match status" value="1"/>
</dbReference>
<keyword evidence="5 9" id="KW-0547">Nucleotide-binding</keyword>
<comment type="cofactor">
    <cofactor evidence="1 9">
        <name>Mg(2+)</name>
        <dbReference type="ChEBI" id="CHEBI:18420"/>
    </cofactor>
</comment>
<dbReference type="UniPathway" id="UPA00148">
    <property type="reaction ID" value="UER00231"/>
</dbReference>
<dbReference type="HAMAP" id="MF_00027">
    <property type="entry name" value="CobB_CbiA"/>
    <property type="match status" value="1"/>
</dbReference>
<dbReference type="GO" id="GO:0009236">
    <property type="term" value="P:cobalamin biosynthetic process"/>
    <property type="evidence" value="ECO:0007669"/>
    <property type="project" value="UniProtKB-UniRule"/>
</dbReference>
<evidence type="ECO:0000256" key="6">
    <source>
        <dbReference type="ARBA" id="ARBA00022840"/>
    </source>
</evidence>
<dbReference type="CDD" id="cd05388">
    <property type="entry name" value="CobB_N"/>
    <property type="match status" value="1"/>
</dbReference>
<dbReference type="OrthoDB" id="9764035at2"/>
<evidence type="ECO:0000256" key="1">
    <source>
        <dbReference type="ARBA" id="ARBA00001946"/>
    </source>
</evidence>
<dbReference type="NCBIfam" id="NF002204">
    <property type="entry name" value="PRK01077.1"/>
    <property type="match status" value="1"/>
</dbReference>
<feature type="site" description="Increases nucleophilicity of active site Cys" evidence="9">
    <location>
        <position position="434"/>
    </location>
</feature>
<reference evidence="13" key="1">
    <citation type="submission" date="2019-01" db="EMBL/GenBank/DDBJ databases">
        <title>Gri0909 isolated from a small marine red alga.</title>
        <authorList>
            <person name="Kim J."/>
            <person name="Jeong S.E."/>
            <person name="Jeon C.O."/>
        </authorList>
    </citation>
    <scope>NUCLEOTIDE SEQUENCE [LARGE SCALE GENOMIC DNA]</scope>
    <source>
        <strain evidence="13">Gri0909</strain>
    </source>
</reference>
<dbReference type="SUPFAM" id="SSF52317">
    <property type="entry name" value="Class I glutamine amidotransferase-like"/>
    <property type="match status" value="1"/>
</dbReference>
<comment type="domain">
    <text evidence="9">Comprises of two domains. The C-terminal domain contains the binding site for glutamine and catalyzes the hydrolysis of this substrate to glutamate and ammonia. The N-terminal domain is anticipated to bind ATP and cobyrinate and catalyzes the ultimate synthesis of the diamide product. The ammonia produced via the glutaminase domain is probably translocated to the adjacent domain via a molecular tunnel, where it reacts with an activated intermediate.</text>
</comment>
<evidence type="ECO:0000313" key="12">
    <source>
        <dbReference type="EMBL" id="RVU36908.1"/>
    </source>
</evidence>
<dbReference type="PROSITE" id="PS51274">
    <property type="entry name" value="GATASE_COBBQ"/>
    <property type="match status" value="1"/>
</dbReference>
<dbReference type="PANTHER" id="PTHR43873:SF1">
    <property type="entry name" value="COBYRINATE A,C-DIAMIDE SYNTHASE"/>
    <property type="match status" value="1"/>
</dbReference>
<evidence type="ECO:0000256" key="5">
    <source>
        <dbReference type="ARBA" id="ARBA00022741"/>
    </source>
</evidence>
<evidence type="ECO:0000259" key="10">
    <source>
        <dbReference type="Pfam" id="PF01656"/>
    </source>
</evidence>
<organism evidence="12 13">
    <name type="scientific">Hwanghaeella grinnelliae</name>
    <dbReference type="NCBI Taxonomy" id="2500179"/>
    <lineage>
        <taxon>Bacteria</taxon>
        <taxon>Pseudomonadati</taxon>
        <taxon>Pseudomonadota</taxon>
        <taxon>Alphaproteobacteria</taxon>
        <taxon>Rhodospirillales</taxon>
        <taxon>Rhodospirillaceae</taxon>
        <taxon>Hwanghaeella</taxon>
    </lineage>
</organism>
<dbReference type="InterPro" id="IPR011698">
    <property type="entry name" value="GATase_3"/>
</dbReference>
<evidence type="ECO:0000256" key="8">
    <source>
        <dbReference type="ARBA" id="ARBA00022962"/>
    </source>
</evidence>
<proteinExistence type="inferred from homology"/>
<dbReference type="InterPro" id="IPR027417">
    <property type="entry name" value="P-loop_NTPase"/>
</dbReference>
<comment type="similarity">
    <text evidence="9">Belongs to the CobB/CbiA family.</text>
</comment>
<evidence type="ECO:0000256" key="9">
    <source>
        <dbReference type="HAMAP-Rule" id="MF_00027"/>
    </source>
</evidence>
<dbReference type="EMBL" id="SADE01000002">
    <property type="protein sequence ID" value="RVU36908.1"/>
    <property type="molecule type" value="Genomic_DNA"/>
</dbReference>
<comment type="caution">
    <text evidence="12">The sequence shown here is derived from an EMBL/GenBank/DDBJ whole genome shotgun (WGS) entry which is preliminary data.</text>
</comment>